<evidence type="ECO:0000313" key="3">
    <source>
        <dbReference type="Proteomes" id="UP000001631"/>
    </source>
</evidence>
<feature type="compositionally biased region" description="Basic and acidic residues" evidence="1">
    <location>
        <begin position="143"/>
        <end position="152"/>
    </location>
</feature>
<organism evidence="2 3">
    <name type="scientific">Ajellomyces capsulatus (strain G186AR / H82 / ATCC MYA-2454 / RMSCC 2432)</name>
    <name type="common">Darling's disease fungus</name>
    <name type="synonym">Histoplasma capsulatum</name>
    <dbReference type="NCBI Taxonomy" id="447093"/>
    <lineage>
        <taxon>Eukaryota</taxon>
        <taxon>Fungi</taxon>
        <taxon>Dikarya</taxon>
        <taxon>Ascomycota</taxon>
        <taxon>Pezizomycotina</taxon>
        <taxon>Eurotiomycetes</taxon>
        <taxon>Eurotiomycetidae</taxon>
        <taxon>Onygenales</taxon>
        <taxon>Ajellomycetaceae</taxon>
        <taxon>Histoplasma</taxon>
    </lineage>
</organism>
<dbReference type="HOGENOM" id="CLU_1481565_0_0_1"/>
<proteinExistence type="predicted"/>
<feature type="region of interest" description="Disordered" evidence="1">
    <location>
        <begin position="111"/>
        <end position="182"/>
    </location>
</feature>
<dbReference type="GeneID" id="69036901"/>
<gene>
    <name evidence="2" type="ORF">HCBG_03885</name>
</gene>
<sequence>MRVPVNFPMIQRVSRRFPVSDITKAIQDLVFMPSRGAPQRRSYATVQCGQFLDIGPAIHRRMGRVFPLEHSRTACGVDVACTPCRNLPATRGRDEYRCRFFQLSGIGTELSNPNASLPSTPPPSVASRGWGIHAGVSHSAPRLFKEKQKGQGKEQTVAKPMDSFLATSRWRNHERENSEVKK</sequence>
<evidence type="ECO:0000256" key="1">
    <source>
        <dbReference type="SAM" id="MobiDB-lite"/>
    </source>
</evidence>
<dbReference type="EMBL" id="GG663366">
    <property type="protein sequence ID" value="EEH08596.1"/>
    <property type="molecule type" value="Genomic_DNA"/>
</dbReference>
<dbReference type="RefSeq" id="XP_045289077.1">
    <property type="nucleotide sequence ID" value="XM_045430934.1"/>
</dbReference>
<name>C0NL55_AJECG</name>
<dbReference type="InParanoid" id="C0NL55"/>
<keyword evidence="3" id="KW-1185">Reference proteome</keyword>
<dbReference type="AlphaFoldDB" id="C0NL55"/>
<dbReference type="Proteomes" id="UP000001631">
    <property type="component" value="Unassembled WGS sequence"/>
</dbReference>
<accession>C0NL55</accession>
<reference evidence="2" key="1">
    <citation type="submission" date="2009-02" db="EMBL/GenBank/DDBJ databases">
        <title>The Genome Sequence of Ajellomyces capsulatus strain G186AR.</title>
        <authorList>
            <consortium name="The Broad Institute Genome Sequencing Platform"/>
            <person name="Champion M."/>
            <person name="Cuomo C."/>
            <person name="Ma L.-J."/>
            <person name="Henn M.R."/>
            <person name="Sil A."/>
            <person name="Goldman B."/>
            <person name="Young S.K."/>
            <person name="Kodira C.D."/>
            <person name="Zeng Q."/>
            <person name="Koehrsen M."/>
            <person name="Alvarado L."/>
            <person name="Berlin A."/>
            <person name="Borenstein D."/>
            <person name="Chen Z."/>
            <person name="Engels R."/>
            <person name="Freedman E."/>
            <person name="Gellesch M."/>
            <person name="Goldberg J."/>
            <person name="Griggs A."/>
            <person name="Gujja S."/>
            <person name="Heiman D."/>
            <person name="Hepburn T."/>
            <person name="Howarth C."/>
            <person name="Jen D."/>
            <person name="Larson L."/>
            <person name="Lewis B."/>
            <person name="Mehta T."/>
            <person name="Park D."/>
            <person name="Pearson M."/>
            <person name="Roberts A."/>
            <person name="Saif S."/>
            <person name="Shea T."/>
            <person name="Shenoy N."/>
            <person name="Sisk P."/>
            <person name="Stolte C."/>
            <person name="Sykes S."/>
            <person name="Walk T."/>
            <person name="White J."/>
            <person name="Yandava C."/>
            <person name="Klein B."/>
            <person name="McEwen J.G."/>
            <person name="Puccia R."/>
            <person name="Goldman G.H."/>
            <person name="Felipe M.S."/>
            <person name="Nino-Vega G."/>
            <person name="San-Blas G."/>
            <person name="Taylor J."/>
            <person name="Mendoza L."/>
            <person name="Galagan J."/>
            <person name="Nusbaum C."/>
            <person name="Birren B."/>
        </authorList>
    </citation>
    <scope>NUCLEOTIDE SEQUENCE</scope>
    <source>
        <strain evidence="2">G186AR</strain>
    </source>
</reference>
<evidence type="ECO:0000313" key="2">
    <source>
        <dbReference type="EMBL" id="EEH08596.1"/>
    </source>
</evidence>
<feature type="compositionally biased region" description="Basic and acidic residues" evidence="1">
    <location>
        <begin position="171"/>
        <end position="182"/>
    </location>
</feature>
<protein>
    <submittedName>
        <fullName evidence="2">Uncharacterized protein</fullName>
    </submittedName>
</protein>